<evidence type="ECO:0000256" key="8">
    <source>
        <dbReference type="ARBA" id="ARBA00022989"/>
    </source>
</evidence>
<evidence type="ECO:0000256" key="3">
    <source>
        <dbReference type="ARBA" id="ARBA00015325"/>
    </source>
</evidence>
<evidence type="ECO:0000256" key="12">
    <source>
        <dbReference type="ARBA" id="ARBA00033342"/>
    </source>
</evidence>
<keyword evidence="6 13" id="KW-0812">Transmembrane</keyword>
<dbReference type="AlphaFoldDB" id="A0A1W1C916"/>
<dbReference type="Pfam" id="PF02096">
    <property type="entry name" value="60KD_IMP"/>
    <property type="match status" value="1"/>
</dbReference>
<dbReference type="GO" id="GO:0032977">
    <property type="term" value="F:membrane insertase activity"/>
    <property type="evidence" value="ECO:0007669"/>
    <property type="project" value="InterPro"/>
</dbReference>
<gene>
    <name evidence="16" type="ORF">MNB_SUP05-5-710</name>
</gene>
<evidence type="ECO:0000256" key="9">
    <source>
        <dbReference type="ARBA" id="ARBA00023136"/>
    </source>
</evidence>
<accession>A0A1W1C916</accession>
<feature type="transmembrane region" description="Helical" evidence="13">
    <location>
        <begin position="428"/>
        <end position="452"/>
    </location>
</feature>
<dbReference type="PRINTS" id="PR01900">
    <property type="entry name" value="YIDCPROTEIN"/>
</dbReference>
<dbReference type="InterPro" id="IPR019998">
    <property type="entry name" value="Membr_insert_YidC"/>
</dbReference>
<evidence type="ECO:0000256" key="6">
    <source>
        <dbReference type="ARBA" id="ARBA00022692"/>
    </source>
</evidence>
<dbReference type="InterPro" id="IPR028055">
    <property type="entry name" value="YidC/Oxa/ALB_C"/>
</dbReference>
<feature type="domain" description="Membrane insertase YidC N-terminal" evidence="15">
    <location>
        <begin position="84"/>
        <end position="354"/>
    </location>
</feature>
<feature type="transmembrane region" description="Helical" evidence="13">
    <location>
        <begin position="365"/>
        <end position="384"/>
    </location>
</feature>
<sequence>MENQRLFLIGAIFFTGFLLWQEWQTKDTKLTPTTNSVKQITQEKSQNNTSINSNDGLPQTFNEYKEEVKNNEFSSNTQSSSPFISIKTDLFTAKISTQGGTIESVYLSNFPVSLEDKENKIQLIKNKEGEVFKIQSGLLPAKILPTHQSIYRSEKLFYDLEGKNKLVVSLLWQENDIKVIKNFTFKRDSYLIDIDYQISNTSNKTITAQSYVRLAKNKPREQSRKMGARIYNGGAIYNEKDKYSKIDFEDFGKVKNTQAVGGWMAMVQHYFLVAVLPNEQKNNRYTNDVFDGLYRLSLVNEAKQIPAKKTVSTDSNKIFIGPKEQARLVKLPEELDRTVDYGFLYIIAKPLSWLLNQIHSFVNSWGWSIILLTVLIKLVFYKLSETSYRSMAGMRKLTPKIQRLKETYGEDKQKLSQKMMALYKEEKINPAAGCLPILVQIPVFISLYWVLLDSVELRQNSFWWLSDLSTQDPYYILPLIMGASMFVQQKLNPQPADPMQAKVMAFLPIIFTIFFLWFPSGLVLYWVVNNVLSIAQQWIITKRIDAT</sequence>
<feature type="domain" description="Membrane insertase YidC/Oxa/ALB C-terminal" evidence="14">
    <location>
        <begin position="365"/>
        <end position="542"/>
    </location>
</feature>
<dbReference type="Pfam" id="PF14849">
    <property type="entry name" value="YidC_periplas"/>
    <property type="match status" value="1"/>
</dbReference>
<dbReference type="PANTHER" id="PTHR12428:SF65">
    <property type="entry name" value="CYTOCHROME C OXIDASE ASSEMBLY PROTEIN COX18, MITOCHONDRIAL"/>
    <property type="match status" value="1"/>
</dbReference>
<dbReference type="NCBIfam" id="TIGR03592">
    <property type="entry name" value="yidC_oxa1_cterm"/>
    <property type="match status" value="1"/>
</dbReference>
<evidence type="ECO:0000256" key="1">
    <source>
        <dbReference type="ARBA" id="ARBA00004429"/>
    </source>
</evidence>
<dbReference type="Gene3D" id="2.70.98.90">
    <property type="match status" value="1"/>
</dbReference>
<name>A0A1W1C916_9ZZZZ</name>
<dbReference type="InterPro" id="IPR047196">
    <property type="entry name" value="YidC_ALB_C"/>
</dbReference>
<organism evidence="16">
    <name type="scientific">hydrothermal vent metagenome</name>
    <dbReference type="NCBI Taxonomy" id="652676"/>
    <lineage>
        <taxon>unclassified sequences</taxon>
        <taxon>metagenomes</taxon>
        <taxon>ecological metagenomes</taxon>
    </lineage>
</organism>
<keyword evidence="8 13" id="KW-1133">Transmembrane helix</keyword>
<dbReference type="EMBL" id="FPHJ01000037">
    <property type="protein sequence ID" value="SFV62360.1"/>
    <property type="molecule type" value="Genomic_DNA"/>
</dbReference>
<proteinExistence type="inferred from homology"/>
<dbReference type="NCBIfam" id="NF002352">
    <property type="entry name" value="PRK01318.1-3"/>
    <property type="match status" value="1"/>
</dbReference>
<comment type="subcellular location">
    <subcellularLocation>
        <location evidence="1">Cell inner membrane</location>
        <topology evidence="1">Multi-pass membrane protein</topology>
    </subcellularLocation>
</comment>
<evidence type="ECO:0000256" key="4">
    <source>
        <dbReference type="ARBA" id="ARBA00022448"/>
    </source>
</evidence>
<dbReference type="CDD" id="cd20070">
    <property type="entry name" value="5TM_YidC_Alb3"/>
    <property type="match status" value="1"/>
</dbReference>
<evidence type="ECO:0000256" key="13">
    <source>
        <dbReference type="SAM" id="Phobius"/>
    </source>
</evidence>
<evidence type="ECO:0000259" key="15">
    <source>
        <dbReference type="Pfam" id="PF14849"/>
    </source>
</evidence>
<evidence type="ECO:0000256" key="11">
    <source>
        <dbReference type="ARBA" id="ARBA00033245"/>
    </source>
</evidence>
<keyword evidence="9 13" id="KW-0472">Membrane</keyword>
<dbReference type="GO" id="GO:0015031">
    <property type="term" value="P:protein transport"/>
    <property type="evidence" value="ECO:0007669"/>
    <property type="project" value="UniProtKB-KW"/>
</dbReference>
<dbReference type="PRINTS" id="PR00701">
    <property type="entry name" value="60KDINNERMP"/>
</dbReference>
<dbReference type="InterPro" id="IPR028053">
    <property type="entry name" value="Membr_insert_YidC_N"/>
</dbReference>
<dbReference type="CDD" id="cd19961">
    <property type="entry name" value="EcYidC-like_peri"/>
    <property type="match status" value="1"/>
</dbReference>
<comment type="similarity">
    <text evidence="2">Belongs to the OXA1/ALB3/YidC family. Type 1 subfamily.</text>
</comment>
<reference evidence="16" key="1">
    <citation type="submission" date="2016-10" db="EMBL/GenBank/DDBJ databases">
        <authorList>
            <person name="de Groot N.N."/>
        </authorList>
    </citation>
    <scope>NUCLEOTIDE SEQUENCE</scope>
</reference>
<keyword evidence="7" id="KW-0653">Protein transport</keyword>
<dbReference type="InterPro" id="IPR038221">
    <property type="entry name" value="YidC_periplasmic_sf"/>
</dbReference>
<protein>
    <recommendedName>
        <fullName evidence="3">Membrane protein insertase YidC</fullName>
    </recommendedName>
    <alternativeName>
        <fullName evidence="12">Foldase YidC</fullName>
    </alternativeName>
    <alternativeName>
        <fullName evidence="11">Membrane integrase YidC</fullName>
    </alternativeName>
</protein>
<evidence type="ECO:0000259" key="14">
    <source>
        <dbReference type="Pfam" id="PF02096"/>
    </source>
</evidence>
<evidence type="ECO:0000256" key="2">
    <source>
        <dbReference type="ARBA" id="ARBA00010527"/>
    </source>
</evidence>
<dbReference type="GO" id="GO:0051205">
    <property type="term" value="P:protein insertion into membrane"/>
    <property type="evidence" value="ECO:0007669"/>
    <property type="project" value="TreeGrafter"/>
</dbReference>
<dbReference type="PANTHER" id="PTHR12428">
    <property type="entry name" value="OXA1"/>
    <property type="match status" value="1"/>
</dbReference>
<evidence type="ECO:0000313" key="16">
    <source>
        <dbReference type="EMBL" id="SFV62360.1"/>
    </source>
</evidence>
<dbReference type="HAMAP" id="MF_01810">
    <property type="entry name" value="YidC_type1"/>
    <property type="match status" value="1"/>
</dbReference>
<evidence type="ECO:0000256" key="5">
    <source>
        <dbReference type="ARBA" id="ARBA00022475"/>
    </source>
</evidence>
<keyword evidence="4" id="KW-0813">Transport</keyword>
<evidence type="ECO:0000256" key="7">
    <source>
        <dbReference type="ARBA" id="ARBA00022927"/>
    </source>
</evidence>
<feature type="transmembrane region" description="Helical" evidence="13">
    <location>
        <begin position="503"/>
        <end position="528"/>
    </location>
</feature>
<dbReference type="GO" id="GO:0005886">
    <property type="term" value="C:plasma membrane"/>
    <property type="evidence" value="ECO:0007669"/>
    <property type="project" value="UniProtKB-SubCell"/>
</dbReference>
<dbReference type="InterPro" id="IPR001708">
    <property type="entry name" value="YidC/ALB3/OXA1/COX18"/>
</dbReference>
<evidence type="ECO:0000256" key="10">
    <source>
        <dbReference type="ARBA" id="ARBA00023186"/>
    </source>
</evidence>
<dbReference type="NCBIfam" id="TIGR03593">
    <property type="entry name" value="yidC_nterm"/>
    <property type="match status" value="1"/>
</dbReference>
<keyword evidence="5" id="KW-1003">Cell membrane</keyword>
<keyword evidence="10" id="KW-0143">Chaperone</keyword>